<sequence>MSPRTDDNDKSSDYKNICSPRKNVKSENTNFIQNDIMGSSDVNKYEKSVSGGLKSCDETTSEEQNSKRSMTQIMALLGKKKSTPSTLYHVMEPNKKEEEYSNSNNMKNRSNNIHNTKNKDYNIIDGEHRKKQVERLEFSNTEMVGSKMSPNYNQKLSIEDNDSKQYLNDSLRSSQEWCSVRVELSPLTPNISVENHNRTEKEETVTNKMESSTDSKLETSDACKPLFLSNDSSEVLSPFHQITDYSQNKLPLKTTLQGCNKTNTSPGRQDKRNNTLHKSSEHDKEDLFIVDEEYMADTNDYLAVNFDINFSPLSYVSDSDSVIDTAERHSTVGNPAYLSHSDSVVTSKDGDYAILENNSTNVCDVMNPNEIDMKEQFIDKKSDTCSNLTKDNFEDSDKNSNPTERRENTNMTPNGCSPEYTCTENTNINIDDKGVNKSNLSNSNDDQPKSHLGSVVTININHDSINIQEYSKLVESNSSIHHSVDLDMGQEEKKSAYIIEDVAENSINTTKLDDNTVISPKGKDLSKSICVNKTEPYNNEITYKQNIHKDISCHKNDLKSMSNCDILTKNNETTEKLIQDHSSTGNLSYIPNEVSITDSLSQNDLSLPSVGEQTNDSIEKESHRINCNFAKDLQTDKNCEMEEKDTLLDEHFPVKSLIDLNFSPDSFHLSDESIIQNTCAQKSIIKVSALCLSKKFSESNSFSENQLFQEKMNENMNNFNHSNANMNLMSENCQQICSKINFTSESASSSKTTDNFGTTQQQHLNEQESIYMLNDTFESDQNTSAQECSEKEYYITDNISQTTDKGNNLSQKSTLHTALTNSQCQPDNYNNESEVVSQIENKKQIKLSKDQRKQGKYEMLENENFVRGDNSPTSWKNLVDYSPDFSNNSIGVDYTADYMESSPKGDYFADCNPEKRDFSPERTHSMNRKNKMKLSVQGLSDHDFSDLQHPDDIFAKKTQMMTRPDHVGIGEISINCQIQKQRDLRCTASEKLESYTMRGSVTSGAVRRKDNQETEPMTEDESFYIDLNDDKPRLKRGQTSSIMFQFQSSPAQFVPNTPEFLKSLTTRGSSQHCK</sequence>
<dbReference type="Proteomes" id="UP000507470">
    <property type="component" value="Unassembled WGS sequence"/>
</dbReference>
<evidence type="ECO:0000313" key="3">
    <source>
        <dbReference type="Proteomes" id="UP000507470"/>
    </source>
</evidence>
<feature type="compositionally biased region" description="Polar residues" evidence="1">
    <location>
        <begin position="409"/>
        <end position="429"/>
    </location>
</feature>
<feature type="region of interest" description="Disordered" evidence="1">
    <location>
        <begin position="94"/>
        <end position="119"/>
    </location>
</feature>
<dbReference type="AlphaFoldDB" id="A0A6J8AEM7"/>
<feature type="region of interest" description="Disordered" evidence="1">
    <location>
        <begin position="257"/>
        <end position="280"/>
    </location>
</feature>
<feature type="region of interest" description="Disordered" evidence="1">
    <location>
        <begin position="197"/>
        <end position="216"/>
    </location>
</feature>
<feature type="compositionally biased region" description="Low complexity" evidence="1">
    <location>
        <begin position="101"/>
        <end position="115"/>
    </location>
</feature>
<feature type="region of interest" description="Disordered" evidence="1">
    <location>
        <begin position="1"/>
        <end position="26"/>
    </location>
</feature>
<feature type="compositionally biased region" description="Polar residues" evidence="1">
    <location>
        <begin position="257"/>
        <end position="267"/>
    </location>
</feature>
<dbReference type="EMBL" id="CACVKT020001309">
    <property type="protein sequence ID" value="CAC5366598.1"/>
    <property type="molecule type" value="Genomic_DNA"/>
</dbReference>
<evidence type="ECO:0000256" key="1">
    <source>
        <dbReference type="SAM" id="MobiDB-lite"/>
    </source>
</evidence>
<feature type="region of interest" description="Disordered" evidence="1">
    <location>
        <begin position="388"/>
        <end position="450"/>
    </location>
</feature>
<evidence type="ECO:0000313" key="2">
    <source>
        <dbReference type="EMBL" id="CAC5366598.1"/>
    </source>
</evidence>
<keyword evidence="3" id="KW-1185">Reference proteome</keyword>
<feature type="compositionally biased region" description="Polar residues" evidence="1">
    <location>
        <begin position="436"/>
        <end position="445"/>
    </location>
</feature>
<feature type="compositionally biased region" description="Basic and acidic residues" evidence="1">
    <location>
        <begin position="1"/>
        <end position="13"/>
    </location>
</feature>
<reference evidence="2 3" key="1">
    <citation type="submission" date="2020-06" db="EMBL/GenBank/DDBJ databases">
        <authorList>
            <person name="Li R."/>
            <person name="Bekaert M."/>
        </authorList>
    </citation>
    <scope>NUCLEOTIDE SEQUENCE [LARGE SCALE GENOMIC DNA]</scope>
    <source>
        <strain evidence="3">wild</strain>
    </source>
</reference>
<protein>
    <submittedName>
        <fullName evidence="2">Uncharacterized protein</fullName>
    </submittedName>
</protein>
<proteinExistence type="predicted"/>
<organism evidence="2 3">
    <name type="scientific">Mytilus coruscus</name>
    <name type="common">Sea mussel</name>
    <dbReference type="NCBI Taxonomy" id="42192"/>
    <lineage>
        <taxon>Eukaryota</taxon>
        <taxon>Metazoa</taxon>
        <taxon>Spiralia</taxon>
        <taxon>Lophotrochozoa</taxon>
        <taxon>Mollusca</taxon>
        <taxon>Bivalvia</taxon>
        <taxon>Autobranchia</taxon>
        <taxon>Pteriomorphia</taxon>
        <taxon>Mytilida</taxon>
        <taxon>Mytiloidea</taxon>
        <taxon>Mytilidae</taxon>
        <taxon>Mytilinae</taxon>
        <taxon>Mytilus</taxon>
    </lineage>
</organism>
<feature type="compositionally biased region" description="Basic and acidic residues" evidence="1">
    <location>
        <begin position="391"/>
        <end position="408"/>
    </location>
</feature>
<dbReference type="OrthoDB" id="6513042at2759"/>
<name>A0A6J8AEM7_MYTCO</name>
<accession>A0A6J8AEM7</accession>
<feature type="compositionally biased region" description="Basic and acidic residues" evidence="1">
    <location>
        <begin position="268"/>
        <end position="280"/>
    </location>
</feature>
<gene>
    <name evidence="2" type="ORF">MCOR_6822</name>
</gene>
<feature type="region of interest" description="Disordered" evidence="1">
    <location>
        <begin position="42"/>
        <end position="68"/>
    </location>
</feature>